<evidence type="ECO:0000256" key="1">
    <source>
        <dbReference type="ARBA" id="ARBA00023125"/>
    </source>
</evidence>
<dbReference type="Pfam" id="PF17926">
    <property type="entry name" value="TetR_C_21"/>
    <property type="match status" value="1"/>
</dbReference>
<dbReference type="PANTHER" id="PTHR30328:SF54">
    <property type="entry name" value="HTH-TYPE TRANSCRIPTIONAL REPRESSOR SCO4008"/>
    <property type="match status" value="1"/>
</dbReference>
<organism evidence="4 5">
    <name type="scientific">Streptomyces tremellae</name>
    <dbReference type="NCBI Taxonomy" id="1124239"/>
    <lineage>
        <taxon>Bacteria</taxon>
        <taxon>Bacillati</taxon>
        <taxon>Actinomycetota</taxon>
        <taxon>Actinomycetes</taxon>
        <taxon>Kitasatosporales</taxon>
        <taxon>Streptomycetaceae</taxon>
        <taxon>Streptomyces</taxon>
    </lineage>
</organism>
<dbReference type="InterPro" id="IPR050109">
    <property type="entry name" value="HTH-type_TetR-like_transc_reg"/>
</dbReference>
<protein>
    <submittedName>
        <fullName evidence="4">TetR family transcriptional regulator</fullName>
    </submittedName>
</protein>
<dbReference type="EMBL" id="BAABEP010000025">
    <property type="protein sequence ID" value="GAA3736553.1"/>
    <property type="molecule type" value="Genomic_DNA"/>
</dbReference>
<gene>
    <name evidence="4" type="ORF">GCM10023082_37100</name>
</gene>
<accession>A0ABP7FI27</accession>
<feature type="DNA-binding region" description="H-T-H motif" evidence="2">
    <location>
        <begin position="34"/>
        <end position="53"/>
    </location>
</feature>
<evidence type="ECO:0000256" key="2">
    <source>
        <dbReference type="PROSITE-ProRule" id="PRU00335"/>
    </source>
</evidence>
<dbReference type="SUPFAM" id="SSF48498">
    <property type="entry name" value="Tetracyclin repressor-like, C-terminal domain"/>
    <property type="match status" value="1"/>
</dbReference>
<dbReference type="Pfam" id="PF00440">
    <property type="entry name" value="TetR_N"/>
    <property type="match status" value="1"/>
</dbReference>
<dbReference type="Proteomes" id="UP001499884">
    <property type="component" value="Unassembled WGS sequence"/>
</dbReference>
<keyword evidence="5" id="KW-1185">Reference proteome</keyword>
<dbReference type="InterPro" id="IPR036271">
    <property type="entry name" value="Tet_transcr_reg_TetR-rel_C_sf"/>
</dbReference>
<dbReference type="InterPro" id="IPR041467">
    <property type="entry name" value="Sco4008_C"/>
</dbReference>
<keyword evidence="1 2" id="KW-0238">DNA-binding</keyword>
<sequence>MPDLPTTPRGAATRRRILDAAAEEFAGHGIAGARIERIIAAARTNKAQVYGYFGNKEGLLDAVVADCVEQSTDALPFDAEDLPGWAVRIYDQNLERPTLVRLIAWIRLERRPVGRWFDSVEHAHKIEAITRAQAAGRLRPGDPFDLLTLVISMASAWSPASSVYTATADEPPAEHDRRRALLRACVAGAVAPDPPAPAA</sequence>
<dbReference type="PROSITE" id="PS50977">
    <property type="entry name" value="HTH_TETR_2"/>
    <property type="match status" value="1"/>
</dbReference>
<dbReference type="SUPFAM" id="SSF46689">
    <property type="entry name" value="Homeodomain-like"/>
    <property type="match status" value="1"/>
</dbReference>
<dbReference type="PRINTS" id="PR00455">
    <property type="entry name" value="HTHTETR"/>
</dbReference>
<name>A0ABP7FI27_9ACTN</name>
<dbReference type="Gene3D" id="1.10.357.10">
    <property type="entry name" value="Tetracycline Repressor, domain 2"/>
    <property type="match status" value="1"/>
</dbReference>
<feature type="domain" description="HTH tetR-type" evidence="3">
    <location>
        <begin position="11"/>
        <end position="71"/>
    </location>
</feature>
<dbReference type="InterPro" id="IPR009057">
    <property type="entry name" value="Homeodomain-like_sf"/>
</dbReference>
<proteinExistence type="predicted"/>
<dbReference type="RefSeq" id="WP_345648416.1">
    <property type="nucleotide sequence ID" value="NZ_BAABEP010000025.1"/>
</dbReference>
<reference evidence="5" key="1">
    <citation type="journal article" date="2019" name="Int. J. Syst. Evol. Microbiol.">
        <title>The Global Catalogue of Microorganisms (GCM) 10K type strain sequencing project: providing services to taxonomists for standard genome sequencing and annotation.</title>
        <authorList>
            <consortium name="The Broad Institute Genomics Platform"/>
            <consortium name="The Broad Institute Genome Sequencing Center for Infectious Disease"/>
            <person name="Wu L."/>
            <person name="Ma J."/>
        </authorList>
    </citation>
    <scope>NUCLEOTIDE SEQUENCE [LARGE SCALE GENOMIC DNA]</scope>
    <source>
        <strain evidence="5">JCM 30846</strain>
    </source>
</reference>
<evidence type="ECO:0000313" key="5">
    <source>
        <dbReference type="Proteomes" id="UP001499884"/>
    </source>
</evidence>
<evidence type="ECO:0000259" key="3">
    <source>
        <dbReference type="PROSITE" id="PS50977"/>
    </source>
</evidence>
<dbReference type="InterPro" id="IPR001647">
    <property type="entry name" value="HTH_TetR"/>
</dbReference>
<dbReference type="PANTHER" id="PTHR30328">
    <property type="entry name" value="TRANSCRIPTIONAL REPRESSOR"/>
    <property type="match status" value="1"/>
</dbReference>
<comment type="caution">
    <text evidence="4">The sequence shown here is derived from an EMBL/GenBank/DDBJ whole genome shotgun (WGS) entry which is preliminary data.</text>
</comment>
<evidence type="ECO:0000313" key="4">
    <source>
        <dbReference type="EMBL" id="GAA3736553.1"/>
    </source>
</evidence>